<sequence>PILIESTVLKGAQIRYLSVSICQTDPKAKGFSGYIHLPPGALEAVGVDQELPMKIFFWFVESQNSPATSPLTLYTQMKPNTVTALLRENGPCRVNLDSSTLEPNPCAWNKISNIIYIDQPVNTGWSDLNCEMMRLISIQDLAMMSPRMVPSTSVSSPARRYYYGRSFFDIAHRSHFLTDPPLNTYLRYLKQAKVQQALGTPVNFTDQAINVAHTFSLTGDNVRGEYVANLAQALDSGVRVSLIYGYRDYACNCACLSTRRYVSFFVLTNRLPGLGGEALSLSISYKGQATFQRAGYTSTYGIQKDEKGAIPPAYLRQHGGLSFVRVLNSSHTVNTVWPSLGFVLFNRTLHDVDLATGYEDLIQSALYSTSGPSSVRHIRNKLPTGSDLEEGMCYVLELSLCSNSQLNAYLKGKGGVIDYWLVDYGNGTCCPNPIQPCREGHSGFGGIKVYLGFGRPTGDLSWFHVLMLVGAVMIAGIIGLLLQNLAQLRNWGEPVKIRNSYCGSE</sequence>
<keyword evidence="3" id="KW-0645">Protease</keyword>
<keyword evidence="4" id="KW-0732">Signal</keyword>
<comment type="caution">
    <text evidence="8">The sequence shown here is derived from an EMBL/GenBank/DDBJ whole genome shotgun (WGS) entry which is preliminary data.</text>
</comment>
<evidence type="ECO:0000256" key="3">
    <source>
        <dbReference type="ARBA" id="ARBA00022670"/>
    </source>
</evidence>
<evidence type="ECO:0000256" key="1">
    <source>
        <dbReference type="ARBA" id="ARBA00009431"/>
    </source>
</evidence>
<dbReference type="Pfam" id="PF00450">
    <property type="entry name" value="Peptidase_S10"/>
    <property type="match status" value="2"/>
</dbReference>
<dbReference type="Proteomes" id="UP001213799">
    <property type="component" value="Unassembled WGS sequence"/>
</dbReference>
<keyword evidence="6" id="KW-0325">Glycoprotein</keyword>
<dbReference type="EMBL" id="JAQJAE010000005">
    <property type="protein sequence ID" value="KAJ5592080.1"/>
    <property type="molecule type" value="Genomic_DNA"/>
</dbReference>
<evidence type="ECO:0000313" key="9">
    <source>
        <dbReference type="Proteomes" id="UP001213799"/>
    </source>
</evidence>
<gene>
    <name evidence="8" type="ORF">N7537_008984</name>
</gene>
<dbReference type="PANTHER" id="PTHR11802:SF3">
    <property type="entry name" value="RETINOID-INDUCIBLE SERINE CARBOXYPEPTIDASE"/>
    <property type="match status" value="1"/>
</dbReference>
<dbReference type="InterPro" id="IPR001563">
    <property type="entry name" value="Peptidase_S10"/>
</dbReference>
<dbReference type="SUPFAM" id="SSF53474">
    <property type="entry name" value="alpha/beta-Hydrolases"/>
    <property type="match status" value="1"/>
</dbReference>
<evidence type="ECO:0000256" key="6">
    <source>
        <dbReference type="ARBA" id="ARBA00023180"/>
    </source>
</evidence>
<organism evidence="8 9">
    <name type="scientific">Penicillium hordei</name>
    <dbReference type="NCBI Taxonomy" id="40994"/>
    <lineage>
        <taxon>Eukaryota</taxon>
        <taxon>Fungi</taxon>
        <taxon>Dikarya</taxon>
        <taxon>Ascomycota</taxon>
        <taxon>Pezizomycotina</taxon>
        <taxon>Eurotiomycetes</taxon>
        <taxon>Eurotiomycetidae</taxon>
        <taxon>Eurotiales</taxon>
        <taxon>Aspergillaceae</taxon>
        <taxon>Penicillium</taxon>
    </lineage>
</organism>
<dbReference type="InterPro" id="IPR029058">
    <property type="entry name" value="AB_hydrolase_fold"/>
</dbReference>
<keyword evidence="9" id="KW-1185">Reference proteome</keyword>
<dbReference type="GO" id="GO:0004185">
    <property type="term" value="F:serine-type carboxypeptidase activity"/>
    <property type="evidence" value="ECO:0007669"/>
    <property type="project" value="InterPro"/>
</dbReference>
<reference evidence="8" key="1">
    <citation type="journal article" date="2023" name="IMA Fungus">
        <title>Comparative genomic study of the Penicillium genus elucidates a diverse pangenome and 15 lateral gene transfer events.</title>
        <authorList>
            <person name="Petersen C."/>
            <person name="Sorensen T."/>
            <person name="Nielsen M.R."/>
            <person name="Sondergaard T.E."/>
            <person name="Sorensen J.L."/>
            <person name="Fitzpatrick D.A."/>
            <person name="Frisvad J.C."/>
            <person name="Nielsen K.L."/>
        </authorList>
    </citation>
    <scope>NUCLEOTIDE SEQUENCE</scope>
    <source>
        <strain evidence="8">IBT 12815</strain>
    </source>
</reference>
<keyword evidence="5" id="KW-0378">Hydrolase</keyword>
<keyword evidence="7" id="KW-0472">Membrane</keyword>
<name>A0AAD6GWQ2_9EURO</name>
<dbReference type="Gene3D" id="3.40.50.1820">
    <property type="entry name" value="alpha/beta hydrolase"/>
    <property type="match status" value="2"/>
</dbReference>
<dbReference type="GO" id="GO:0006508">
    <property type="term" value="P:proteolysis"/>
    <property type="evidence" value="ECO:0007669"/>
    <property type="project" value="UniProtKB-KW"/>
</dbReference>
<proteinExistence type="inferred from homology"/>
<dbReference type="GO" id="GO:0072330">
    <property type="term" value="P:monocarboxylic acid biosynthetic process"/>
    <property type="evidence" value="ECO:0007669"/>
    <property type="project" value="UniProtKB-ARBA"/>
</dbReference>
<dbReference type="GeneID" id="81590280"/>
<evidence type="ECO:0000256" key="2">
    <source>
        <dbReference type="ARBA" id="ARBA00022645"/>
    </source>
</evidence>
<feature type="non-terminal residue" evidence="8">
    <location>
        <position position="1"/>
    </location>
</feature>
<evidence type="ECO:0000256" key="4">
    <source>
        <dbReference type="ARBA" id="ARBA00022729"/>
    </source>
</evidence>
<dbReference type="AlphaFoldDB" id="A0AAD6GWQ2"/>
<dbReference type="RefSeq" id="XP_056748706.1">
    <property type="nucleotide sequence ID" value="XM_056900038.1"/>
</dbReference>
<evidence type="ECO:0000313" key="8">
    <source>
        <dbReference type="EMBL" id="KAJ5592080.1"/>
    </source>
</evidence>
<keyword evidence="7" id="KW-1133">Transmembrane helix</keyword>
<feature type="transmembrane region" description="Helical" evidence="7">
    <location>
        <begin position="462"/>
        <end position="482"/>
    </location>
</feature>
<protein>
    <submittedName>
        <fullName evidence="8">Uncharacterized protein</fullName>
    </submittedName>
</protein>
<reference evidence="8" key="2">
    <citation type="submission" date="2023-01" db="EMBL/GenBank/DDBJ databases">
        <authorList>
            <person name="Petersen C."/>
        </authorList>
    </citation>
    <scope>NUCLEOTIDE SEQUENCE</scope>
    <source>
        <strain evidence="8">IBT 12815</strain>
    </source>
</reference>
<dbReference type="PANTHER" id="PTHR11802">
    <property type="entry name" value="SERINE PROTEASE FAMILY S10 SERINE CARBOXYPEPTIDASE"/>
    <property type="match status" value="1"/>
</dbReference>
<evidence type="ECO:0000256" key="7">
    <source>
        <dbReference type="SAM" id="Phobius"/>
    </source>
</evidence>
<dbReference type="GO" id="GO:0017000">
    <property type="term" value="P:antibiotic biosynthetic process"/>
    <property type="evidence" value="ECO:0007669"/>
    <property type="project" value="UniProtKB-ARBA"/>
</dbReference>
<evidence type="ECO:0000256" key="5">
    <source>
        <dbReference type="ARBA" id="ARBA00022801"/>
    </source>
</evidence>
<accession>A0AAD6GWQ2</accession>
<keyword evidence="7" id="KW-0812">Transmembrane</keyword>
<keyword evidence="2" id="KW-0121">Carboxypeptidase</keyword>
<comment type="similarity">
    <text evidence="1">Belongs to the peptidase S10 family.</text>
</comment>